<evidence type="ECO:0000313" key="2">
    <source>
        <dbReference type="EMBL" id="KAG8189477.1"/>
    </source>
</evidence>
<gene>
    <name evidence="2" type="ORF">JTE90_018129</name>
</gene>
<proteinExistence type="predicted"/>
<feature type="region of interest" description="Disordered" evidence="1">
    <location>
        <begin position="41"/>
        <end position="66"/>
    </location>
</feature>
<sequence>MQVLGNAGGKLVSKDLRPNKVNEIDFDLYTGAEDETHKVEGSLGAPHLSEQTIKKKSPNKTLADDYDPMMSHTCLLQHTRLSKVKTCLSGLD</sequence>
<protein>
    <submittedName>
        <fullName evidence="2">Uncharacterized protein</fullName>
    </submittedName>
</protein>
<reference evidence="2 3" key="1">
    <citation type="journal article" date="2022" name="Nat. Ecol. Evol.">
        <title>A masculinizing supergene underlies an exaggerated male reproductive morph in a spider.</title>
        <authorList>
            <person name="Hendrickx F."/>
            <person name="De Corte Z."/>
            <person name="Sonet G."/>
            <person name="Van Belleghem S.M."/>
            <person name="Kostlbacher S."/>
            <person name="Vangestel C."/>
        </authorList>
    </citation>
    <scope>NUCLEOTIDE SEQUENCE [LARGE SCALE GENOMIC DNA]</scope>
    <source>
        <strain evidence="2">W744_W776</strain>
    </source>
</reference>
<organism evidence="2 3">
    <name type="scientific">Oedothorax gibbosus</name>
    <dbReference type="NCBI Taxonomy" id="931172"/>
    <lineage>
        <taxon>Eukaryota</taxon>
        <taxon>Metazoa</taxon>
        <taxon>Ecdysozoa</taxon>
        <taxon>Arthropoda</taxon>
        <taxon>Chelicerata</taxon>
        <taxon>Arachnida</taxon>
        <taxon>Araneae</taxon>
        <taxon>Araneomorphae</taxon>
        <taxon>Entelegynae</taxon>
        <taxon>Araneoidea</taxon>
        <taxon>Linyphiidae</taxon>
        <taxon>Erigoninae</taxon>
        <taxon>Oedothorax</taxon>
    </lineage>
</organism>
<comment type="caution">
    <text evidence="2">The sequence shown here is derived from an EMBL/GenBank/DDBJ whole genome shotgun (WGS) entry which is preliminary data.</text>
</comment>
<keyword evidence="3" id="KW-1185">Reference proteome</keyword>
<dbReference type="EMBL" id="JAFNEN010000214">
    <property type="protein sequence ID" value="KAG8189477.1"/>
    <property type="molecule type" value="Genomic_DNA"/>
</dbReference>
<evidence type="ECO:0000313" key="3">
    <source>
        <dbReference type="Proteomes" id="UP000827092"/>
    </source>
</evidence>
<dbReference type="AlphaFoldDB" id="A0AAV6UYG4"/>
<dbReference type="Proteomes" id="UP000827092">
    <property type="component" value="Unassembled WGS sequence"/>
</dbReference>
<evidence type="ECO:0000256" key="1">
    <source>
        <dbReference type="SAM" id="MobiDB-lite"/>
    </source>
</evidence>
<accession>A0AAV6UYG4</accession>
<name>A0AAV6UYG4_9ARAC</name>